<feature type="compositionally biased region" description="Acidic residues" evidence="2">
    <location>
        <begin position="488"/>
        <end position="503"/>
    </location>
</feature>
<feature type="region of interest" description="Disordered" evidence="2">
    <location>
        <begin position="1"/>
        <end position="122"/>
    </location>
</feature>
<dbReference type="EMBL" id="PNEN01000438">
    <property type="protein sequence ID" value="PPJ58913.1"/>
    <property type="molecule type" value="Genomic_DNA"/>
</dbReference>
<feature type="compositionally biased region" description="Polar residues" evidence="2">
    <location>
        <begin position="44"/>
        <end position="59"/>
    </location>
</feature>
<dbReference type="PANTHER" id="PTHR28079:SF1">
    <property type="entry name" value="RNA POLYMERASE I-SPECIFIC TRANSCRIPTION INITIATION FACTOR RRN5"/>
    <property type="match status" value="1"/>
</dbReference>
<evidence type="ECO:0000256" key="1">
    <source>
        <dbReference type="SAM" id="Coils"/>
    </source>
</evidence>
<evidence type="ECO:0000313" key="3">
    <source>
        <dbReference type="EMBL" id="PPJ58913.1"/>
    </source>
</evidence>
<evidence type="ECO:0008006" key="5">
    <source>
        <dbReference type="Google" id="ProtNLM"/>
    </source>
</evidence>
<feature type="region of interest" description="Disordered" evidence="2">
    <location>
        <begin position="629"/>
        <end position="685"/>
    </location>
</feature>
<dbReference type="Proteomes" id="UP000237631">
    <property type="component" value="Unassembled WGS sequence"/>
</dbReference>
<dbReference type="AlphaFoldDB" id="A0A2S6CGV4"/>
<accession>A0A2S6CGV4</accession>
<organism evidence="3 4">
    <name type="scientific">Cercospora berteroae</name>
    <dbReference type="NCBI Taxonomy" id="357750"/>
    <lineage>
        <taxon>Eukaryota</taxon>
        <taxon>Fungi</taxon>
        <taxon>Dikarya</taxon>
        <taxon>Ascomycota</taxon>
        <taxon>Pezizomycotina</taxon>
        <taxon>Dothideomycetes</taxon>
        <taxon>Dothideomycetidae</taxon>
        <taxon>Mycosphaerellales</taxon>
        <taxon>Mycosphaerellaceae</taxon>
        <taxon>Cercospora</taxon>
    </lineage>
</organism>
<gene>
    <name evidence="3" type="ORF">CBER1_04453</name>
</gene>
<dbReference type="OrthoDB" id="2240312at2759"/>
<feature type="compositionally biased region" description="Acidic residues" evidence="2">
    <location>
        <begin position="656"/>
        <end position="675"/>
    </location>
</feature>
<dbReference type="GO" id="GO:0042790">
    <property type="term" value="P:nucleolar large rRNA transcription by RNA polymerase I"/>
    <property type="evidence" value="ECO:0007669"/>
    <property type="project" value="InterPro"/>
</dbReference>
<evidence type="ECO:0000313" key="4">
    <source>
        <dbReference type="Proteomes" id="UP000237631"/>
    </source>
</evidence>
<feature type="region of interest" description="Disordered" evidence="2">
    <location>
        <begin position="426"/>
        <end position="445"/>
    </location>
</feature>
<evidence type="ECO:0000256" key="2">
    <source>
        <dbReference type="SAM" id="MobiDB-lite"/>
    </source>
</evidence>
<protein>
    <recommendedName>
        <fullName evidence="5">Myb-like domain-containing protein</fullName>
    </recommendedName>
</protein>
<dbReference type="GO" id="GO:0000182">
    <property type="term" value="F:rDNA binding"/>
    <property type="evidence" value="ECO:0007669"/>
    <property type="project" value="TreeGrafter"/>
</dbReference>
<sequence>MAADTSEDGYIDSEHASDSADSGSERQGTPAHAQSSRDHHAQRGTRQNNVNPQERSGASSRGLIHEPDTVVKACTGQSRERQPRPGQPRQKQPRSRQASSRRSSEDSDWQSQSSRSEVGGSLTTEYRDLLNDMIADARGRETNCEFALTGSQIEASSWSAREKNALFRALERHGSGDLPRLALSVHTKSQSEIQVYISLLREGLAVQHKADPRKTAILSDTPAAAEISIDCEAALENAADALSTRVEKHEQTAEHEKYSENWLVDAEAAEQEEQNYEQAIADASETNNDVSTTDAVDSISSDQAFLLRQAAFLQLSRNLFMNNGEQEDLSWNHVNLVTDVVDEPAIFRRALGDLQAIAISLTRRLVQVSIFQAMTRLRANDSTRSEWTPLPAVRETDVRTAIEILELRPRWRQYWASVPRRSRVTVYSDSKKYNDGRPGTKAGHALTYDEVEAELGGEGKIGEPDVEVSEEEVFEEDIDEHMANSDAFTDDPDQPGASEEDGDQDSKQKSVLFRSSRKRKRALSPDTHAHLQDEHAEAVDLQHSASEQRRLWELFRLTPPECLAQTTTMKAAPPAIPAGAAVSTMQTDWRTSVGVQAEWESESGIPTHEDFHTMDVEGRARRKRRHVIEDKIRERLQPGQASASGVDGADARAQEDNDVEASEEESPNNEEEEIEEALREGDVDD</sequence>
<feature type="compositionally biased region" description="Acidic residues" evidence="2">
    <location>
        <begin position="464"/>
        <end position="479"/>
    </location>
</feature>
<comment type="caution">
    <text evidence="3">The sequence shown here is derived from an EMBL/GenBank/DDBJ whole genome shotgun (WGS) entry which is preliminary data.</text>
</comment>
<feature type="coiled-coil region" evidence="1">
    <location>
        <begin position="232"/>
        <end position="289"/>
    </location>
</feature>
<name>A0A2S6CGV4_9PEZI</name>
<dbReference type="Gene3D" id="1.10.10.60">
    <property type="entry name" value="Homeodomain-like"/>
    <property type="match status" value="1"/>
</dbReference>
<dbReference type="STRING" id="357750.A0A2S6CGV4"/>
<dbReference type="GO" id="GO:0001181">
    <property type="term" value="F:RNA polymerase I general transcription initiation factor activity"/>
    <property type="evidence" value="ECO:0007669"/>
    <property type="project" value="TreeGrafter"/>
</dbReference>
<keyword evidence="4" id="KW-1185">Reference proteome</keyword>
<proteinExistence type="predicted"/>
<feature type="region of interest" description="Disordered" evidence="2">
    <location>
        <begin position="454"/>
        <end position="530"/>
    </location>
</feature>
<reference evidence="4" key="1">
    <citation type="journal article" date="2017" name="bioRxiv">
        <title>Conservation of a gene cluster reveals novel cercosporin biosynthetic mechanisms and extends production to the genus Colletotrichum.</title>
        <authorList>
            <person name="de Jonge R."/>
            <person name="Ebert M.K."/>
            <person name="Huitt-Roehl C.R."/>
            <person name="Pal P."/>
            <person name="Suttle J.C."/>
            <person name="Spanner R.E."/>
            <person name="Neubauer J.D."/>
            <person name="Jurick W.M.II."/>
            <person name="Stott K.A."/>
            <person name="Secor G.A."/>
            <person name="Thomma B.P.H.J."/>
            <person name="Van de Peer Y."/>
            <person name="Townsend C.A."/>
            <person name="Bolton M.D."/>
        </authorList>
    </citation>
    <scope>NUCLEOTIDE SEQUENCE [LARGE SCALE GENOMIC DNA]</scope>
    <source>
        <strain evidence="4">CBS538.71</strain>
    </source>
</reference>
<dbReference type="PANTHER" id="PTHR28079">
    <property type="entry name" value="RNA POLYMERASE I-SPECIFIC TRANSCRIPTION INITIATION FACTOR RRN5"/>
    <property type="match status" value="1"/>
</dbReference>
<feature type="compositionally biased region" description="Low complexity" evidence="2">
    <location>
        <begin position="87"/>
        <end position="101"/>
    </location>
</feature>
<dbReference type="GO" id="GO:0000500">
    <property type="term" value="C:RNA polymerase I upstream activating factor complex"/>
    <property type="evidence" value="ECO:0007669"/>
    <property type="project" value="InterPro"/>
</dbReference>
<keyword evidence="1" id="KW-0175">Coiled coil</keyword>
<feature type="compositionally biased region" description="Acidic residues" evidence="2">
    <location>
        <begin position="1"/>
        <end position="11"/>
    </location>
</feature>
<feature type="compositionally biased region" description="Basic and acidic residues" evidence="2">
    <location>
        <begin position="676"/>
        <end position="685"/>
    </location>
</feature>
<dbReference type="GO" id="GO:0006361">
    <property type="term" value="P:transcription initiation at RNA polymerase I promoter"/>
    <property type="evidence" value="ECO:0007669"/>
    <property type="project" value="TreeGrafter"/>
</dbReference>
<dbReference type="InterPro" id="IPR039601">
    <property type="entry name" value="Rrn5"/>
</dbReference>